<dbReference type="SUPFAM" id="SSF52317">
    <property type="entry name" value="Class I glutamine amidotransferase-like"/>
    <property type="match status" value="1"/>
</dbReference>
<feature type="transmembrane region" description="Helical" evidence="1">
    <location>
        <begin position="433"/>
        <end position="454"/>
    </location>
</feature>
<keyword evidence="1" id="KW-0472">Membrane</keyword>
<protein>
    <submittedName>
        <fullName evidence="4">ABC-type uncharacterized transport system</fullName>
    </submittedName>
</protein>
<reference evidence="4 5" key="1">
    <citation type="submission" date="2016-02" db="EMBL/GenBank/DDBJ databases">
        <authorList>
            <person name="Wen L."/>
            <person name="He K."/>
            <person name="Yang H."/>
        </authorList>
    </citation>
    <scope>NUCLEOTIDE SEQUENCE [LARGE SCALE GENOMIC DNA]</scope>
    <source>
        <strain evidence="4">ShG14-8</strain>
    </source>
</reference>
<dbReference type="AlphaFoldDB" id="A0A139BTW5"/>
<dbReference type="PATRIC" id="fig|1796491.3.peg.1655"/>
<evidence type="ECO:0000313" key="5">
    <source>
        <dbReference type="Proteomes" id="UP000070578"/>
    </source>
</evidence>
<comment type="caution">
    <text evidence="4">The sequence shown here is derived from an EMBL/GenBank/DDBJ whole genome shotgun (WGS) entry which is preliminary data.</text>
</comment>
<feature type="domain" description="ABC-type uncharacterised transport system" evidence="2">
    <location>
        <begin position="155"/>
        <end position="398"/>
    </location>
</feature>
<feature type="domain" description="DUF7088" evidence="3">
    <location>
        <begin position="45"/>
        <end position="116"/>
    </location>
</feature>
<reference evidence="4 5" key="2">
    <citation type="submission" date="2016-03" db="EMBL/GenBank/DDBJ databases">
        <title>New uncultured bacterium of the family Gallionellaceae from acid mine drainage: description and reconstruction of genome based on metagenomic analysis of microbial community.</title>
        <authorList>
            <person name="Kadnikov V."/>
            <person name="Ivasenko D."/>
            <person name="Beletsky A."/>
            <person name="Mardanov A."/>
            <person name="Danilova E."/>
            <person name="Pimenov N."/>
            <person name="Karnachuk O."/>
            <person name="Ravin N."/>
        </authorList>
    </citation>
    <scope>NUCLEOTIDE SEQUENCE [LARGE SCALE GENOMIC DNA]</scope>
    <source>
        <strain evidence="4">ShG14-8</strain>
    </source>
</reference>
<keyword evidence="1" id="KW-0812">Transmembrane</keyword>
<proteinExistence type="predicted"/>
<dbReference type="EMBL" id="LSLI01000032">
    <property type="protein sequence ID" value="KXS32358.1"/>
    <property type="molecule type" value="Genomic_DNA"/>
</dbReference>
<organism evidence="4 5">
    <name type="scientific">Candidatus Gallionella acididurans</name>
    <dbReference type="NCBI Taxonomy" id="1796491"/>
    <lineage>
        <taxon>Bacteria</taxon>
        <taxon>Pseudomonadati</taxon>
        <taxon>Pseudomonadota</taxon>
        <taxon>Betaproteobacteria</taxon>
        <taxon>Nitrosomonadales</taxon>
        <taxon>Gallionellaceae</taxon>
        <taxon>Gallionella</taxon>
    </lineage>
</organism>
<sequence>MPRKFYQSNLLLNLAFVLALTGIAGGLGYLSARHHIQRDVTYNAINSLDPGSVAVLRQLEGPVAITVYATEQDAQHGDVRKIIRDFLSLYQRYKPDIKLVFVDPSKESEQARAAQIRFNGEIVVEYAGRSEHLTKINEPALTGTLLRLAHTRDQAVMYLDGHGEPKLDGIANYDLGSVFGAKLKQNGFHLGSLNLALAQEVPDNVSVLVITQPQIDLMPGEVAKLLRHIDRGGNLLWLVDAGPLHGLERLAEKLDLQLPPGIVIDPAASAMNAPSTWSLGATYPPHPVTRNFNLITAFPYARPLLWNENPADSNKSQLWQHQVLVEVASRGWVSRNKPDNRPGAEPHFDKQHDIPGPAVIAMALQRRINNREQRIVVVGNGAFLANSYAGNGGNVDLGVNMVNWLASDENLITIQPRAARDSSLVLSKRELEIISGFFLLALPLLLAGAGIYLWRKRRA</sequence>
<gene>
    <name evidence="4" type="ORF">AWT59_1506</name>
</gene>
<dbReference type="Pfam" id="PF09822">
    <property type="entry name" value="ABC_transp_aux"/>
    <property type="match status" value="1"/>
</dbReference>
<evidence type="ECO:0000259" key="3">
    <source>
        <dbReference type="Pfam" id="PF23357"/>
    </source>
</evidence>
<name>A0A139BTW5_9PROT</name>
<dbReference type="Pfam" id="PF23357">
    <property type="entry name" value="DUF7088"/>
    <property type="match status" value="1"/>
</dbReference>
<accession>A0A139BTW5</accession>
<dbReference type="InterPro" id="IPR055396">
    <property type="entry name" value="DUF7088"/>
</dbReference>
<dbReference type="InterPro" id="IPR029062">
    <property type="entry name" value="Class_I_gatase-like"/>
</dbReference>
<evidence type="ECO:0000256" key="1">
    <source>
        <dbReference type="SAM" id="Phobius"/>
    </source>
</evidence>
<evidence type="ECO:0000259" key="2">
    <source>
        <dbReference type="Pfam" id="PF09822"/>
    </source>
</evidence>
<dbReference type="InterPro" id="IPR019196">
    <property type="entry name" value="ABC_transp_unknown"/>
</dbReference>
<dbReference type="Proteomes" id="UP000070578">
    <property type="component" value="Unassembled WGS sequence"/>
</dbReference>
<evidence type="ECO:0000313" key="4">
    <source>
        <dbReference type="EMBL" id="KXS32358.1"/>
    </source>
</evidence>
<keyword evidence="1" id="KW-1133">Transmembrane helix</keyword>